<keyword evidence="3" id="KW-1185">Reference proteome</keyword>
<evidence type="ECO:0000313" key="2">
    <source>
        <dbReference type="EMBL" id="PHH80601.1"/>
    </source>
</evidence>
<gene>
    <name evidence="2" type="ORF">CDD82_1643</name>
</gene>
<feature type="compositionally biased region" description="Basic and acidic residues" evidence="1">
    <location>
        <begin position="118"/>
        <end position="136"/>
    </location>
</feature>
<dbReference type="Proteomes" id="UP000224854">
    <property type="component" value="Unassembled WGS sequence"/>
</dbReference>
<comment type="caution">
    <text evidence="2">The sequence shown here is derived from an EMBL/GenBank/DDBJ whole genome shotgun (WGS) entry which is preliminary data.</text>
</comment>
<proteinExistence type="predicted"/>
<evidence type="ECO:0000256" key="1">
    <source>
        <dbReference type="SAM" id="MobiDB-lite"/>
    </source>
</evidence>
<sequence>MYVAESLPRQAAARVEAVQNWLSLISADGPGGQVDGVVAAAYSVDRGHRETVGCPRCPRCPLLRKRPKSLARALVRVTDRSSRRRWARQPGRHRPVPADEVVCQAWAKQAAVLNRQPGRRDEDACNDRTSCEAKNR</sequence>
<dbReference type="EMBL" id="NJEU01000151">
    <property type="protein sequence ID" value="PHH80601.1"/>
    <property type="molecule type" value="Genomic_DNA"/>
</dbReference>
<reference evidence="2 3" key="1">
    <citation type="submission" date="2017-06" db="EMBL/GenBank/DDBJ databases">
        <title>Ant-infecting Ophiocordyceps genomes reveal a high diversity of potential behavioral manipulation genes and a possible major role for enterotoxins.</title>
        <authorList>
            <person name="De Bekker C."/>
            <person name="Evans H.C."/>
            <person name="Brachmann A."/>
            <person name="Hughes D.P."/>
        </authorList>
    </citation>
    <scope>NUCLEOTIDE SEQUENCE [LARGE SCALE GENOMIC DNA]</scope>
    <source>
        <strain evidence="2 3">1348a</strain>
    </source>
</reference>
<dbReference type="AlphaFoldDB" id="A0A2C5ZMS1"/>
<protein>
    <submittedName>
        <fullName evidence="2">Uncharacterized protein</fullName>
    </submittedName>
</protein>
<accession>A0A2C5ZMS1</accession>
<name>A0A2C5ZMS1_9HYPO</name>
<feature type="region of interest" description="Disordered" evidence="1">
    <location>
        <begin position="114"/>
        <end position="136"/>
    </location>
</feature>
<organism evidence="2 3">
    <name type="scientific">Ophiocordyceps australis</name>
    <dbReference type="NCBI Taxonomy" id="1399860"/>
    <lineage>
        <taxon>Eukaryota</taxon>
        <taxon>Fungi</taxon>
        <taxon>Dikarya</taxon>
        <taxon>Ascomycota</taxon>
        <taxon>Pezizomycotina</taxon>
        <taxon>Sordariomycetes</taxon>
        <taxon>Hypocreomycetidae</taxon>
        <taxon>Hypocreales</taxon>
        <taxon>Ophiocordycipitaceae</taxon>
        <taxon>Ophiocordyceps</taxon>
    </lineage>
</organism>
<evidence type="ECO:0000313" key="3">
    <source>
        <dbReference type="Proteomes" id="UP000224854"/>
    </source>
</evidence>